<evidence type="ECO:0000313" key="3">
    <source>
        <dbReference type="Proteomes" id="UP000243250"/>
    </source>
</evidence>
<proteinExistence type="predicted"/>
<name>A0A1I6IP43_9EURY</name>
<evidence type="ECO:0000313" key="2">
    <source>
        <dbReference type="EMBL" id="SFR68517.1"/>
    </source>
</evidence>
<gene>
    <name evidence="2" type="ORF">SAMN04488124_3431</name>
</gene>
<keyword evidence="1" id="KW-0472">Membrane</keyword>
<organism evidence="2 3">
    <name type="scientific">Halogeometricum limi</name>
    <dbReference type="NCBI Taxonomy" id="555875"/>
    <lineage>
        <taxon>Archaea</taxon>
        <taxon>Methanobacteriati</taxon>
        <taxon>Methanobacteriota</taxon>
        <taxon>Stenosarchaea group</taxon>
        <taxon>Halobacteria</taxon>
        <taxon>Halobacteriales</taxon>
        <taxon>Haloferacaceae</taxon>
        <taxon>Halogeometricum</taxon>
    </lineage>
</organism>
<dbReference type="Pfam" id="PF26071">
    <property type="entry name" value="DUF8028"/>
    <property type="match status" value="1"/>
</dbReference>
<dbReference type="EMBL" id="FOYS01000007">
    <property type="protein sequence ID" value="SFR68517.1"/>
    <property type="molecule type" value="Genomic_DNA"/>
</dbReference>
<dbReference type="OrthoDB" id="282302at2157"/>
<keyword evidence="1" id="KW-0812">Transmembrane</keyword>
<accession>A0A1I6IP43</accession>
<dbReference type="RefSeq" id="WP_089883212.1">
    <property type="nucleotide sequence ID" value="NZ_FOYS01000007.1"/>
</dbReference>
<evidence type="ECO:0000256" key="1">
    <source>
        <dbReference type="SAM" id="Phobius"/>
    </source>
</evidence>
<keyword evidence="3" id="KW-1185">Reference proteome</keyword>
<feature type="transmembrane region" description="Helical" evidence="1">
    <location>
        <begin position="34"/>
        <end position="54"/>
    </location>
</feature>
<dbReference type="AlphaFoldDB" id="A0A1I6IP43"/>
<keyword evidence="1" id="KW-1133">Transmembrane helix</keyword>
<reference evidence="3" key="1">
    <citation type="submission" date="2016-10" db="EMBL/GenBank/DDBJ databases">
        <authorList>
            <person name="Varghese N."/>
            <person name="Submissions S."/>
        </authorList>
    </citation>
    <scope>NUCLEOTIDE SEQUENCE [LARGE SCALE GENOMIC DNA]</scope>
    <source>
        <strain evidence="3">CGMCC 1.8711</strain>
    </source>
</reference>
<feature type="transmembrane region" description="Helical" evidence="1">
    <location>
        <begin position="60"/>
        <end position="80"/>
    </location>
</feature>
<protein>
    <submittedName>
        <fullName evidence="2">Uncharacterized protein</fullName>
    </submittedName>
</protein>
<dbReference type="InterPro" id="IPR058341">
    <property type="entry name" value="DUF8028"/>
</dbReference>
<sequence>MSSVPSTLENTPVRQSIGFANTAAKLTLRSAETVTFWAAILLPLTYLPLLHGGLAADESLHFAALLACNLFALVAGHGYGRD</sequence>
<dbReference type="Proteomes" id="UP000243250">
    <property type="component" value="Unassembled WGS sequence"/>
</dbReference>